<gene>
    <name evidence="2" type="ORF">IFM89_007760</name>
</gene>
<comment type="caution">
    <text evidence="2">The sequence shown here is derived from an EMBL/GenBank/DDBJ whole genome shotgun (WGS) entry which is preliminary data.</text>
</comment>
<proteinExistence type="predicted"/>
<reference evidence="2 3" key="1">
    <citation type="submission" date="2020-10" db="EMBL/GenBank/DDBJ databases">
        <title>The Coptis chinensis genome and diversification of protoberbering-type alkaloids.</title>
        <authorList>
            <person name="Wang B."/>
            <person name="Shu S."/>
            <person name="Song C."/>
            <person name="Liu Y."/>
        </authorList>
    </citation>
    <scope>NUCLEOTIDE SEQUENCE [LARGE SCALE GENOMIC DNA]</scope>
    <source>
        <strain evidence="2">HL-2020</strain>
        <tissue evidence="2">Leaf</tissue>
    </source>
</reference>
<organism evidence="2 3">
    <name type="scientific">Coptis chinensis</name>
    <dbReference type="NCBI Taxonomy" id="261450"/>
    <lineage>
        <taxon>Eukaryota</taxon>
        <taxon>Viridiplantae</taxon>
        <taxon>Streptophyta</taxon>
        <taxon>Embryophyta</taxon>
        <taxon>Tracheophyta</taxon>
        <taxon>Spermatophyta</taxon>
        <taxon>Magnoliopsida</taxon>
        <taxon>Ranunculales</taxon>
        <taxon>Ranunculaceae</taxon>
        <taxon>Coptidoideae</taxon>
        <taxon>Coptis</taxon>
    </lineage>
</organism>
<dbReference type="InterPro" id="IPR001005">
    <property type="entry name" value="SANT/Myb"/>
</dbReference>
<name>A0A835IXJ3_9MAGN</name>
<dbReference type="Pfam" id="PF12579">
    <property type="entry name" value="DUF3755"/>
    <property type="match status" value="1"/>
</dbReference>
<evidence type="ECO:0000256" key="1">
    <source>
        <dbReference type="SAM" id="MobiDB-lite"/>
    </source>
</evidence>
<dbReference type="EMBL" id="JADFTS010000001">
    <property type="protein sequence ID" value="KAF9624062.1"/>
    <property type="molecule type" value="Genomic_DNA"/>
</dbReference>
<feature type="region of interest" description="Disordered" evidence="1">
    <location>
        <begin position="151"/>
        <end position="171"/>
    </location>
</feature>
<evidence type="ECO:0000313" key="2">
    <source>
        <dbReference type="EMBL" id="KAF9624062.1"/>
    </source>
</evidence>
<sequence>MAADSNMGYINDRIMASALNSRSISFQSGLMSSESGMIPFGNNNNNSIGMNNTAGIIFSGNSNTVIDSRGRGRGSPGNSSGGHVYDTGQVTRQDHPGFAVEWSVDEQAKLEEGLAMYINEPNMMRYVKIAASLSNKTVRDVALRCRWMTNESGKRRKQEHHPGKKMKDKKETLLESSLKPNLSTIQPLNMASYSLMMHHLDPNNPISSEAPAISDTSRHLLEENAKVFNQITSNFATFKVNTSEVNLFSSSVLTFVAAEKPPWRLEHQLRDFLMQIQDNIDLFCRTRKNITDILKEMREVPGIMSQMPPLPVSINEELADTFLHSTYQRVFGLPREAHLKQEPRS</sequence>
<accession>A0A835IXJ3</accession>
<dbReference type="AlphaFoldDB" id="A0A835IXJ3"/>
<keyword evidence="3" id="KW-1185">Reference proteome</keyword>
<feature type="region of interest" description="Disordered" evidence="1">
    <location>
        <begin position="65"/>
        <end position="90"/>
    </location>
</feature>
<dbReference type="Gene3D" id="1.10.10.60">
    <property type="entry name" value="Homeodomain-like"/>
    <property type="match status" value="1"/>
</dbReference>
<feature type="compositionally biased region" description="Basic residues" evidence="1">
    <location>
        <begin position="154"/>
        <end position="167"/>
    </location>
</feature>
<dbReference type="Proteomes" id="UP000631114">
    <property type="component" value="Unassembled WGS sequence"/>
</dbReference>
<protein>
    <submittedName>
        <fullName evidence="2">Uncharacterized protein</fullName>
    </submittedName>
</protein>
<dbReference type="CDD" id="cd00167">
    <property type="entry name" value="SANT"/>
    <property type="match status" value="1"/>
</dbReference>
<dbReference type="PANTHER" id="PTHR14000">
    <property type="entry name" value="FINGER CCCH DOMAIN PROTEIN, PUTATIVE (DUF3755)-RELATED"/>
    <property type="match status" value="1"/>
</dbReference>
<dbReference type="InterPro" id="IPR022228">
    <property type="entry name" value="DUF3755"/>
</dbReference>
<dbReference type="PANTHER" id="PTHR14000:SF6">
    <property type="entry name" value="OS02G0631200 PROTEIN"/>
    <property type="match status" value="1"/>
</dbReference>
<dbReference type="OrthoDB" id="19768at2759"/>
<evidence type="ECO:0000313" key="3">
    <source>
        <dbReference type="Proteomes" id="UP000631114"/>
    </source>
</evidence>